<dbReference type="Gene3D" id="4.10.240.10">
    <property type="entry name" value="Zn(2)-C6 fungal-type DNA-binding domain"/>
    <property type="match status" value="1"/>
</dbReference>
<dbReference type="InterPro" id="IPR001138">
    <property type="entry name" value="Zn2Cys6_DnaBD"/>
</dbReference>
<feature type="region of interest" description="Disordered" evidence="2">
    <location>
        <begin position="22"/>
        <end position="94"/>
    </location>
</feature>
<evidence type="ECO:0000256" key="2">
    <source>
        <dbReference type="SAM" id="MobiDB-lite"/>
    </source>
</evidence>
<name>A0A6A6JN40_WESOR</name>
<dbReference type="GeneID" id="54547705"/>
<keyword evidence="1" id="KW-0539">Nucleus</keyword>
<evidence type="ECO:0000256" key="1">
    <source>
        <dbReference type="ARBA" id="ARBA00023242"/>
    </source>
</evidence>
<dbReference type="RefSeq" id="XP_033655203.1">
    <property type="nucleotide sequence ID" value="XM_033794530.1"/>
</dbReference>
<dbReference type="GO" id="GO:0000981">
    <property type="term" value="F:DNA-binding transcription factor activity, RNA polymerase II-specific"/>
    <property type="evidence" value="ECO:0007669"/>
    <property type="project" value="InterPro"/>
</dbReference>
<dbReference type="SUPFAM" id="SSF57701">
    <property type="entry name" value="Zn2/Cys6 DNA-binding domain"/>
    <property type="match status" value="1"/>
</dbReference>
<dbReference type="CDD" id="cd00067">
    <property type="entry name" value="GAL4"/>
    <property type="match status" value="1"/>
</dbReference>
<feature type="region of interest" description="Disordered" evidence="2">
    <location>
        <begin position="168"/>
        <end position="289"/>
    </location>
</feature>
<protein>
    <recommendedName>
        <fullName evidence="3">Zn(2)-C6 fungal-type domain-containing protein</fullName>
    </recommendedName>
</protein>
<evidence type="ECO:0000259" key="3">
    <source>
        <dbReference type="PROSITE" id="PS50048"/>
    </source>
</evidence>
<feature type="compositionally biased region" description="Polar residues" evidence="2">
    <location>
        <begin position="271"/>
        <end position="289"/>
    </location>
</feature>
<gene>
    <name evidence="4" type="ORF">EI97DRAFT_300921</name>
</gene>
<accession>A0A6A6JN40</accession>
<evidence type="ECO:0000313" key="4">
    <source>
        <dbReference type="EMBL" id="KAF2277664.1"/>
    </source>
</evidence>
<dbReference type="OrthoDB" id="4150019at2759"/>
<dbReference type="EMBL" id="ML986490">
    <property type="protein sequence ID" value="KAF2277664.1"/>
    <property type="molecule type" value="Genomic_DNA"/>
</dbReference>
<dbReference type="Proteomes" id="UP000800097">
    <property type="component" value="Unassembled WGS sequence"/>
</dbReference>
<reference evidence="4" key="1">
    <citation type="journal article" date="2020" name="Stud. Mycol.">
        <title>101 Dothideomycetes genomes: a test case for predicting lifestyles and emergence of pathogens.</title>
        <authorList>
            <person name="Haridas S."/>
            <person name="Albert R."/>
            <person name="Binder M."/>
            <person name="Bloem J."/>
            <person name="Labutti K."/>
            <person name="Salamov A."/>
            <person name="Andreopoulos B."/>
            <person name="Baker S."/>
            <person name="Barry K."/>
            <person name="Bills G."/>
            <person name="Bluhm B."/>
            <person name="Cannon C."/>
            <person name="Castanera R."/>
            <person name="Culley D."/>
            <person name="Daum C."/>
            <person name="Ezra D."/>
            <person name="Gonzalez J."/>
            <person name="Henrissat B."/>
            <person name="Kuo A."/>
            <person name="Liang C."/>
            <person name="Lipzen A."/>
            <person name="Lutzoni F."/>
            <person name="Magnuson J."/>
            <person name="Mondo S."/>
            <person name="Nolan M."/>
            <person name="Ohm R."/>
            <person name="Pangilinan J."/>
            <person name="Park H.-J."/>
            <person name="Ramirez L."/>
            <person name="Alfaro M."/>
            <person name="Sun H."/>
            <person name="Tritt A."/>
            <person name="Yoshinaga Y."/>
            <person name="Zwiers L.-H."/>
            <person name="Turgeon B."/>
            <person name="Goodwin S."/>
            <person name="Spatafora J."/>
            <person name="Crous P."/>
            <person name="Grigoriev I."/>
        </authorList>
    </citation>
    <scope>NUCLEOTIDE SEQUENCE</scope>
    <source>
        <strain evidence="4">CBS 379.55</strain>
    </source>
</reference>
<feature type="region of interest" description="Disordered" evidence="2">
    <location>
        <begin position="399"/>
        <end position="440"/>
    </location>
</feature>
<evidence type="ECO:0000313" key="5">
    <source>
        <dbReference type="Proteomes" id="UP000800097"/>
    </source>
</evidence>
<dbReference type="SMART" id="SM00066">
    <property type="entry name" value="GAL4"/>
    <property type="match status" value="1"/>
</dbReference>
<dbReference type="PROSITE" id="PS50048">
    <property type="entry name" value="ZN2_CY6_FUNGAL_2"/>
    <property type="match status" value="1"/>
</dbReference>
<dbReference type="AlphaFoldDB" id="A0A6A6JN40"/>
<feature type="domain" description="Zn(2)-C6 fungal-type" evidence="3">
    <location>
        <begin position="125"/>
        <end position="159"/>
    </location>
</feature>
<dbReference type="Pfam" id="PF00172">
    <property type="entry name" value="Zn_clus"/>
    <property type="match status" value="1"/>
</dbReference>
<dbReference type="GO" id="GO:0008270">
    <property type="term" value="F:zinc ion binding"/>
    <property type="evidence" value="ECO:0007669"/>
    <property type="project" value="InterPro"/>
</dbReference>
<dbReference type="PROSITE" id="PS00463">
    <property type="entry name" value="ZN2_CY6_FUNGAL_1"/>
    <property type="match status" value="1"/>
</dbReference>
<feature type="compositionally biased region" description="Low complexity" evidence="2">
    <location>
        <begin position="33"/>
        <end position="44"/>
    </location>
</feature>
<proteinExistence type="predicted"/>
<feature type="compositionally biased region" description="Low complexity" evidence="2">
    <location>
        <begin position="176"/>
        <end position="205"/>
    </location>
</feature>
<dbReference type="InterPro" id="IPR036864">
    <property type="entry name" value="Zn2-C6_fun-type_DNA-bd_sf"/>
</dbReference>
<feature type="compositionally biased region" description="Polar residues" evidence="2">
    <location>
        <begin position="61"/>
        <end position="70"/>
    </location>
</feature>
<keyword evidence="5" id="KW-1185">Reference proteome</keyword>
<sequence length="440" mass="47209">MAVGVDRRAKKAATRLHQALLIHTNGEAMPENSPTTTSTSGSGPAYLPSLPPRGKHEVSDSGLSFAQEQQTNKKRRASQGTVPSQIRRASLTPHMRGLALSNAGELSPTAEKRRNKLGYHRTSVACGHCRRRKIRCLVANDDPHGRCSNCIRLKKECNFYPVDQGPPGPLSVKEGASSAHASATSSPRHPPSAFSVSSSSHPPTSRLALQTEAEMDSGESPISGSMNMQHPPYTFPPPIDTHWPTPSFLPSSGVAEAPSMSSGFWRPSEPAPNSTYETESSVSGAQTPATMHSTSNMAYGRSGDHHWVQPNIPPPTRSMSYGNIEGLPTQYANPGLGIQASEYSRRTSPYPYPIDTTASFHGAPLGSDTASAPLSAPIIPNQAYEYPPAWSQYPGMPPATHDVQGRSMSAQWSRDAGPLDKVQGENAPPVLYSQHYYPGS</sequence>
<organism evidence="4 5">
    <name type="scientific">Westerdykella ornata</name>
    <dbReference type="NCBI Taxonomy" id="318751"/>
    <lineage>
        <taxon>Eukaryota</taxon>
        <taxon>Fungi</taxon>
        <taxon>Dikarya</taxon>
        <taxon>Ascomycota</taxon>
        <taxon>Pezizomycotina</taxon>
        <taxon>Dothideomycetes</taxon>
        <taxon>Pleosporomycetidae</taxon>
        <taxon>Pleosporales</taxon>
        <taxon>Sporormiaceae</taxon>
        <taxon>Westerdykella</taxon>
    </lineage>
</organism>